<evidence type="ECO:0000313" key="13">
    <source>
        <dbReference type="EMBL" id="ABU57368.1"/>
    </source>
</evidence>
<feature type="transmembrane region" description="Helical" evidence="11">
    <location>
        <begin position="57"/>
        <end position="77"/>
    </location>
</feature>
<proteinExistence type="inferred from homology"/>
<dbReference type="PANTHER" id="PTHR42823">
    <property type="entry name" value="ATP SYNTHASE SUBUNIT A, CHLOROPLASTIC"/>
    <property type="match status" value="1"/>
</dbReference>
<feature type="transmembrane region" description="Helical" evidence="11">
    <location>
        <begin position="203"/>
        <end position="226"/>
    </location>
</feature>
<evidence type="ECO:0000313" key="14">
    <source>
        <dbReference type="Proteomes" id="UP000000263"/>
    </source>
</evidence>
<dbReference type="RefSeq" id="WP_012119798.1">
    <property type="nucleotide sequence ID" value="NC_009767.1"/>
</dbReference>
<dbReference type="InterPro" id="IPR035908">
    <property type="entry name" value="F0_ATP_A_sf"/>
</dbReference>
<keyword evidence="5 11" id="KW-0812">Transmembrane</keyword>
<keyword evidence="10 11" id="KW-0066">ATP synthesis</keyword>
<evidence type="ECO:0000256" key="2">
    <source>
        <dbReference type="ARBA" id="ARBA00006810"/>
    </source>
</evidence>
<evidence type="ECO:0000256" key="10">
    <source>
        <dbReference type="ARBA" id="ARBA00023310"/>
    </source>
</evidence>
<reference evidence="13 14" key="1">
    <citation type="submission" date="2007-08" db="EMBL/GenBank/DDBJ databases">
        <title>Complete sequence of Roseiflexus castenholzii DSM 13941.</title>
        <authorList>
            <consortium name="US DOE Joint Genome Institute"/>
            <person name="Copeland A."/>
            <person name="Lucas S."/>
            <person name="Lapidus A."/>
            <person name="Barry K."/>
            <person name="Glavina del Rio T."/>
            <person name="Dalin E."/>
            <person name="Tice H."/>
            <person name="Pitluck S."/>
            <person name="Thompson L.S."/>
            <person name="Brettin T."/>
            <person name="Bruce D."/>
            <person name="Detter J.C."/>
            <person name="Han C."/>
            <person name="Tapia R."/>
            <person name="Schmutz J."/>
            <person name="Larimer F."/>
            <person name="Land M."/>
            <person name="Hauser L."/>
            <person name="Kyrpides N."/>
            <person name="Mikhailova N."/>
            <person name="Bryant D.A."/>
            <person name="Hanada S."/>
            <person name="Tsukatani Y."/>
            <person name="Richardson P."/>
        </authorList>
    </citation>
    <scope>NUCLEOTIDE SEQUENCE [LARGE SCALE GENOMIC DNA]</scope>
    <source>
        <strain evidence="14">DSM 13941 / HLO8</strain>
    </source>
</reference>
<evidence type="ECO:0000256" key="11">
    <source>
        <dbReference type="HAMAP-Rule" id="MF_01393"/>
    </source>
</evidence>
<accession>A7NIR5</accession>
<dbReference type="InterPro" id="IPR023011">
    <property type="entry name" value="ATP_synth_F0_asu_AS"/>
</dbReference>
<sequence>MRNRILTVTGILLAVGIVLYIIGVRSTKLHISVAAEPVVCLGGARATLETCASGFPITNSLITTLIVLAIIIVAILAGTRGMQMIPRGFQNVLEVMVEAFYNFAQSVDRRNVAKFFPFCASAFFFILVSNVIGLVPGVGSIGVCVPTAEHKETAIVAPVADVTMAEEPAGASDFFASWPLACEKGTTLVPYLRAPSADLNVTLAWALISVGLIQYFGFQALGLGYLTKFFNFREGFMAALVGILELISEFVRIIAFAFRLFGNIFAGEVILVVMAFLFPYLLPAPFYAFELFVAFMQALIFSVLSLVFMSLATEAHGGHESHGHGETAAHS</sequence>
<evidence type="ECO:0000256" key="5">
    <source>
        <dbReference type="ARBA" id="ARBA00022692"/>
    </source>
</evidence>
<gene>
    <name evidence="11" type="primary">atpB</name>
    <name evidence="13" type="ordered locus">Rcas_1271</name>
</gene>
<dbReference type="AlphaFoldDB" id="A7NIR5"/>
<dbReference type="HOGENOM" id="CLU_041018_2_1_0"/>
<dbReference type="NCBIfam" id="TIGR01131">
    <property type="entry name" value="ATP_synt_6_or_A"/>
    <property type="match status" value="1"/>
</dbReference>
<keyword evidence="4 11" id="KW-0138">CF(0)</keyword>
<keyword evidence="6 11" id="KW-0375">Hydrogen ion transport</keyword>
<feature type="transmembrane region" description="Helical" evidence="11">
    <location>
        <begin position="115"/>
        <end position="135"/>
    </location>
</feature>
<evidence type="ECO:0000256" key="4">
    <source>
        <dbReference type="ARBA" id="ARBA00022547"/>
    </source>
</evidence>
<keyword evidence="11" id="KW-1003">Cell membrane</keyword>
<dbReference type="GO" id="GO:0046933">
    <property type="term" value="F:proton-transporting ATP synthase activity, rotational mechanism"/>
    <property type="evidence" value="ECO:0007669"/>
    <property type="project" value="UniProtKB-UniRule"/>
</dbReference>
<keyword evidence="8 11" id="KW-0406">Ion transport</keyword>
<keyword evidence="3 11" id="KW-0813">Transport</keyword>
<evidence type="ECO:0000256" key="12">
    <source>
        <dbReference type="RuleBase" id="RU000483"/>
    </source>
</evidence>
<dbReference type="Proteomes" id="UP000000263">
    <property type="component" value="Chromosome"/>
</dbReference>
<keyword evidence="9 11" id="KW-0472">Membrane</keyword>
<dbReference type="Pfam" id="PF00119">
    <property type="entry name" value="ATP-synt_A"/>
    <property type="match status" value="1"/>
</dbReference>
<dbReference type="GO" id="GO:0042777">
    <property type="term" value="P:proton motive force-driven plasma membrane ATP synthesis"/>
    <property type="evidence" value="ECO:0007669"/>
    <property type="project" value="TreeGrafter"/>
</dbReference>
<comment type="subunit">
    <text evidence="11">F-type ATPases have 2 components, CF(1) - the catalytic core - and CF(0) - the membrane proton channel. CF(1) has five subunits: alpha(3), beta(3), gamma(1), delta(1), epsilon(1). CF(0) has three main subunits: a(1), b(2) and c(9-12). The alpha and beta chains form an alternating ring which encloses part of the gamma chain. CF(1) is attached to CF(0) by a central stalk formed by the gamma and epsilon chains, while a peripheral stalk is formed by the delta and b chains.</text>
</comment>
<dbReference type="SUPFAM" id="SSF81336">
    <property type="entry name" value="F1F0 ATP synthase subunit A"/>
    <property type="match status" value="1"/>
</dbReference>
<comment type="subunit">
    <text evidence="11">F-type ATPases have 2 components, CF(1) - the catalytic core - and CF(0) - the membrane proton channel. CF(1) has five subunits: alpha(3), beta(3), gamma(1), delta(1), epsilon(1). CF(0) has four main subunits: a, b, b' and c.</text>
</comment>
<keyword evidence="7 11" id="KW-1133">Transmembrane helix</keyword>
<dbReference type="InterPro" id="IPR000568">
    <property type="entry name" value="ATP_synth_F0_asu"/>
</dbReference>
<dbReference type="STRING" id="383372.Rcas_1271"/>
<feature type="transmembrane region" description="Helical" evidence="11">
    <location>
        <begin position="264"/>
        <end position="282"/>
    </location>
</feature>
<dbReference type="eggNOG" id="COG0356">
    <property type="taxonomic scope" value="Bacteria"/>
</dbReference>
<dbReference type="GO" id="GO:0045259">
    <property type="term" value="C:proton-transporting ATP synthase complex"/>
    <property type="evidence" value="ECO:0007669"/>
    <property type="project" value="UniProtKB-KW"/>
</dbReference>
<evidence type="ECO:0000256" key="1">
    <source>
        <dbReference type="ARBA" id="ARBA00004141"/>
    </source>
</evidence>
<dbReference type="OrthoDB" id="9789241at2"/>
<protein>
    <recommendedName>
        <fullName evidence="11 12">ATP synthase subunit a</fullName>
    </recommendedName>
    <alternativeName>
        <fullName evidence="11">ATP synthase F0 sector subunit a</fullName>
    </alternativeName>
    <alternativeName>
        <fullName evidence="11">F-ATPase subunit 6</fullName>
    </alternativeName>
</protein>
<dbReference type="HAMAP" id="MF_01393">
    <property type="entry name" value="ATP_synth_a_bact"/>
    <property type="match status" value="1"/>
</dbReference>
<dbReference type="InterPro" id="IPR045082">
    <property type="entry name" value="ATP_syn_F0_a_bact/chloroplast"/>
</dbReference>
<organism evidence="13 14">
    <name type="scientific">Roseiflexus castenholzii (strain DSM 13941 / HLO8)</name>
    <dbReference type="NCBI Taxonomy" id="383372"/>
    <lineage>
        <taxon>Bacteria</taxon>
        <taxon>Bacillati</taxon>
        <taxon>Chloroflexota</taxon>
        <taxon>Chloroflexia</taxon>
        <taxon>Chloroflexales</taxon>
        <taxon>Roseiflexineae</taxon>
        <taxon>Roseiflexaceae</taxon>
        <taxon>Roseiflexus</taxon>
    </lineage>
</organism>
<evidence type="ECO:0000256" key="6">
    <source>
        <dbReference type="ARBA" id="ARBA00022781"/>
    </source>
</evidence>
<evidence type="ECO:0000256" key="8">
    <source>
        <dbReference type="ARBA" id="ARBA00023065"/>
    </source>
</evidence>
<keyword evidence="14" id="KW-1185">Reference proteome</keyword>
<comment type="similarity">
    <text evidence="2 11 12">Belongs to the ATPase A chain family.</text>
</comment>
<dbReference type="Gene3D" id="1.20.120.220">
    <property type="entry name" value="ATP synthase, F0 complex, subunit A"/>
    <property type="match status" value="1"/>
</dbReference>
<feature type="transmembrane region" description="Helical" evidence="11">
    <location>
        <begin position="289"/>
        <end position="312"/>
    </location>
</feature>
<evidence type="ECO:0000256" key="7">
    <source>
        <dbReference type="ARBA" id="ARBA00022989"/>
    </source>
</evidence>
<comment type="subcellular location">
    <subcellularLocation>
        <location evidence="11 12">Cell membrane</location>
        <topology evidence="11 12">Multi-pass membrane protein</topology>
    </subcellularLocation>
    <subcellularLocation>
        <location evidence="1">Membrane</location>
        <topology evidence="1">Multi-pass membrane protein</topology>
    </subcellularLocation>
</comment>
<dbReference type="PROSITE" id="PS00449">
    <property type="entry name" value="ATPASE_A"/>
    <property type="match status" value="1"/>
</dbReference>
<dbReference type="CDD" id="cd00310">
    <property type="entry name" value="ATP-synt_Fo_a_6"/>
    <property type="match status" value="1"/>
</dbReference>
<name>A7NIR5_ROSCS</name>
<dbReference type="GO" id="GO:0005886">
    <property type="term" value="C:plasma membrane"/>
    <property type="evidence" value="ECO:0007669"/>
    <property type="project" value="UniProtKB-SubCell"/>
</dbReference>
<evidence type="ECO:0000256" key="9">
    <source>
        <dbReference type="ARBA" id="ARBA00023136"/>
    </source>
</evidence>
<feature type="transmembrane region" description="Helical" evidence="11">
    <location>
        <begin position="5"/>
        <end position="23"/>
    </location>
</feature>
<comment type="function">
    <text evidence="11 12">Key component of the proton channel; it plays a direct role in the translocation of protons across the membrane.</text>
</comment>
<evidence type="ECO:0000256" key="3">
    <source>
        <dbReference type="ARBA" id="ARBA00022448"/>
    </source>
</evidence>
<dbReference type="PANTHER" id="PTHR42823:SF3">
    <property type="entry name" value="ATP SYNTHASE SUBUNIT A, CHLOROPLASTIC"/>
    <property type="match status" value="1"/>
</dbReference>
<dbReference type="KEGG" id="rca:Rcas_1271"/>
<dbReference type="EMBL" id="CP000804">
    <property type="protein sequence ID" value="ABU57368.1"/>
    <property type="molecule type" value="Genomic_DNA"/>
</dbReference>